<dbReference type="AlphaFoldDB" id="A0A9D2CYA4"/>
<reference evidence="1" key="2">
    <citation type="submission" date="2021-04" db="EMBL/GenBank/DDBJ databases">
        <authorList>
            <person name="Gilroy R."/>
        </authorList>
    </citation>
    <scope>NUCLEOTIDE SEQUENCE</scope>
    <source>
        <strain evidence="1">CHK187-5294</strain>
    </source>
</reference>
<evidence type="ECO:0000313" key="2">
    <source>
        <dbReference type="Proteomes" id="UP000824132"/>
    </source>
</evidence>
<name>A0A9D2CYA4_9FIRM</name>
<organism evidence="1 2">
    <name type="scientific">Candidatus Borkfalkia avistercoris</name>
    <dbReference type="NCBI Taxonomy" id="2838504"/>
    <lineage>
        <taxon>Bacteria</taxon>
        <taxon>Bacillati</taxon>
        <taxon>Bacillota</taxon>
        <taxon>Clostridia</taxon>
        <taxon>Christensenellales</taxon>
        <taxon>Christensenellaceae</taxon>
        <taxon>Candidatus Borkfalkia</taxon>
    </lineage>
</organism>
<gene>
    <name evidence="1" type="ORF">H9727_02155</name>
</gene>
<reference evidence="1" key="1">
    <citation type="journal article" date="2021" name="PeerJ">
        <title>Extensive microbial diversity within the chicken gut microbiome revealed by metagenomics and culture.</title>
        <authorList>
            <person name="Gilroy R."/>
            <person name="Ravi A."/>
            <person name="Getino M."/>
            <person name="Pursley I."/>
            <person name="Horton D.L."/>
            <person name="Alikhan N.F."/>
            <person name="Baker D."/>
            <person name="Gharbi K."/>
            <person name="Hall N."/>
            <person name="Watson M."/>
            <person name="Adriaenssens E.M."/>
            <person name="Foster-Nyarko E."/>
            <person name="Jarju S."/>
            <person name="Secka A."/>
            <person name="Antonio M."/>
            <person name="Oren A."/>
            <person name="Chaudhuri R.R."/>
            <person name="La Ragione R."/>
            <person name="Hildebrand F."/>
            <person name="Pallen M.J."/>
        </authorList>
    </citation>
    <scope>NUCLEOTIDE SEQUENCE</scope>
    <source>
        <strain evidence="1">CHK187-5294</strain>
    </source>
</reference>
<dbReference type="PROSITE" id="PS51257">
    <property type="entry name" value="PROKAR_LIPOPROTEIN"/>
    <property type="match status" value="1"/>
</dbReference>
<proteinExistence type="predicted"/>
<sequence>MKKSGFLLAIIMVLCTLFMITACGNNEQNLRINVPDEVIQAELGSYDLPKYDVVDENNLIIAGYLVEVIGVKDPDGEDVQVVYSKINATKTGIYEITYGAGEGIPQAVLRVDFADRTAPSVEMEENALPEFYIDGFTYELPQYSIVNGPDLSKCWIKVYYQANSDSERVEVAVENSRFDVEYNNGTYIIVIHAEDAAGNAKDYEYEVDAIGPSEVVSGKILYFDEEFGISQVKTLWNNFKISYTDEMAYGEEAGSAKVVGNGGTDYIILDRLIESDVSDYTHLVIYIYNDNDYPIYTGYCWFGDTTLEPHAWTEFKIPVSDLDVQNVTHPSIAGITITSKNITNLSLRLFSDYTTNQLPADSTFYLSAMYAITEETSEPDTIVPDKIAYFDEEFGLSQVSVYWPAEHKISFDTSIKHGEEKGSLKVDIVKPQDNYILLNSPYIKDVSAYDSIIFYVYNPADTAFKMGTTWAADTEIVPGQWTEVKIPVSLFADSSITDMNGT</sequence>
<feature type="non-terminal residue" evidence="1">
    <location>
        <position position="502"/>
    </location>
</feature>
<dbReference type="EMBL" id="DXCL01000011">
    <property type="protein sequence ID" value="HIZ03068.1"/>
    <property type="molecule type" value="Genomic_DNA"/>
</dbReference>
<protein>
    <submittedName>
        <fullName evidence="1">Uncharacterized protein</fullName>
    </submittedName>
</protein>
<dbReference type="Proteomes" id="UP000824132">
    <property type="component" value="Unassembled WGS sequence"/>
</dbReference>
<evidence type="ECO:0000313" key="1">
    <source>
        <dbReference type="EMBL" id="HIZ03068.1"/>
    </source>
</evidence>
<accession>A0A9D2CYA4</accession>
<comment type="caution">
    <text evidence="1">The sequence shown here is derived from an EMBL/GenBank/DDBJ whole genome shotgun (WGS) entry which is preliminary data.</text>
</comment>